<reference evidence="2 3" key="1">
    <citation type="submission" date="2019-04" db="EMBL/GenBank/DDBJ databases">
        <title>Pedobacter sp. RP-3-22 sp. nov., isolated from Arctic soil.</title>
        <authorList>
            <person name="Dahal R.H."/>
            <person name="Kim D.-U."/>
        </authorList>
    </citation>
    <scope>NUCLEOTIDE SEQUENCE [LARGE SCALE GENOMIC DNA]</scope>
    <source>
        <strain evidence="2 3">RP-3-22</strain>
    </source>
</reference>
<evidence type="ECO:0000313" key="3">
    <source>
        <dbReference type="Proteomes" id="UP000309488"/>
    </source>
</evidence>
<proteinExistence type="predicted"/>
<keyword evidence="1" id="KW-0812">Transmembrane</keyword>
<dbReference type="EMBL" id="SWBR01000002">
    <property type="protein sequence ID" value="TKC10401.1"/>
    <property type="molecule type" value="Genomic_DNA"/>
</dbReference>
<keyword evidence="3" id="KW-1185">Reference proteome</keyword>
<dbReference type="OrthoDB" id="771819at2"/>
<organism evidence="2 3">
    <name type="scientific">Pedobacter polaris</name>
    <dbReference type="NCBI Taxonomy" id="2571273"/>
    <lineage>
        <taxon>Bacteria</taxon>
        <taxon>Pseudomonadati</taxon>
        <taxon>Bacteroidota</taxon>
        <taxon>Sphingobacteriia</taxon>
        <taxon>Sphingobacteriales</taxon>
        <taxon>Sphingobacteriaceae</taxon>
        <taxon>Pedobacter</taxon>
    </lineage>
</organism>
<accession>A0A4U1CQV0</accession>
<evidence type="ECO:0000256" key="1">
    <source>
        <dbReference type="SAM" id="Phobius"/>
    </source>
</evidence>
<keyword evidence="1" id="KW-0472">Membrane</keyword>
<evidence type="ECO:0000313" key="2">
    <source>
        <dbReference type="EMBL" id="TKC10401.1"/>
    </source>
</evidence>
<gene>
    <name evidence="2" type="ORF">FA048_09430</name>
</gene>
<keyword evidence="1" id="KW-1133">Transmembrane helix</keyword>
<dbReference type="RefSeq" id="WP_136840204.1">
    <property type="nucleotide sequence ID" value="NZ_SWBR01000002.1"/>
</dbReference>
<sequence length="131" mass="14402">MNYQKILKSSLLEKKDSTMSTVAIIGGVAVGLAIGALFATKNGRETKSRLINFLDKLTGRSSRLLGMNQLGNIVENVRGHIKQNTESLLGPENHRQQASEIHVESAGTTAWKNQQEKPVFPNDTNPNVIYN</sequence>
<name>A0A4U1CQV0_9SPHI</name>
<comment type="caution">
    <text evidence="2">The sequence shown here is derived from an EMBL/GenBank/DDBJ whole genome shotgun (WGS) entry which is preliminary data.</text>
</comment>
<dbReference type="Proteomes" id="UP000309488">
    <property type="component" value="Unassembled WGS sequence"/>
</dbReference>
<protein>
    <submittedName>
        <fullName evidence="2">YtxH domain-containing protein</fullName>
    </submittedName>
</protein>
<feature type="transmembrane region" description="Helical" evidence="1">
    <location>
        <begin position="20"/>
        <end position="39"/>
    </location>
</feature>
<dbReference type="AlphaFoldDB" id="A0A4U1CQV0"/>